<proteinExistence type="inferred from homology"/>
<dbReference type="PANTHER" id="PTHR31272">
    <property type="entry name" value="CYTOCHROME C-TYPE BIOGENESIS PROTEIN HI_1454-RELATED"/>
    <property type="match status" value="1"/>
</dbReference>
<keyword evidence="5 6" id="KW-0472">Membrane</keyword>
<evidence type="ECO:0000256" key="6">
    <source>
        <dbReference type="SAM" id="Phobius"/>
    </source>
</evidence>
<dbReference type="Proteomes" id="UP000178721">
    <property type="component" value="Unassembled WGS sequence"/>
</dbReference>
<dbReference type="PANTHER" id="PTHR31272:SF9">
    <property type="entry name" value="BLL1027 PROTEIN"/>
    <property type="match status" value="1"/>
</dbReference>
<feature type="transmembrane region" description="Helical" evidence="6">
    <location>
        <begin position="119"/>
        <end position="143"/>
    </location>
</feature>
<feature type="transmembrane region" description="Helical" evidence="6">
    <location>
        <begin position="44"/>
        <end position="67"/>
    </location>
</feature>
<dbReference type="EMBL" id="MHMA01000006">
    <property type="protein sequence ID" value="OGZ20612.1"/>
    <property type="molecule type" value="Genomic_DNA"/>
</dbReference>
<comment type="caution">
    <text evidence="8">The sequence shown here is derived from an EMBL/GenBank/DDBJ whole genome shotgun (WGS) entry which is preliminary data.</text>
</comment>
<feature type="domain" description="Cytochrome C biogenesis protein transmembrane" evidence="7">
    <location>
        <begin position="9"/>
        <end position="191"/>
    </location>
</feature>
<feature type="transmembrane region" description="Helical" evidence="6">
    <location>
        <begin position="79"/>
        <end position="98"/>
    </location>
</feature>
<evidence type="ECO:0000256" key="5">
    <source>
        <dbReference type="ARBA" id="ARBA00023136"/>
    </source>
</evidence>
<dbReference type="InterPro" id="IPR003834">
    <property type="entry name" value="Cyt_c_assmbl_TM_dom"/>
</dbReference>
<organism evidence="8 9">
    <name type="scientific">Candidatus Nealsonbacteria bacterium RIFCSPHIGHO2_01_FULL_43_31</name>
    <dbReference type="NCBI Taxonomy" id="1801665"/>
    <lineage>
        <taxon>Bacteria</taxon>
        <taxon>Candidatus Nealsoniibacteriota</taxon>
    </lineage>
</organism>
<sequence>MEVFIGASLIVAFIAGIAALFAPCCITVLLPAYLGSIFRQKRTVFLMTFVFFLGLLSVFLPLGLGAAGLGQLFREYHDLIFISGGLFLLFLGATILLGRHFSFPFSINRGIRVGGAGSVFVLGIFSGFATLCCAPVLAGVIALSVLPGSLFWGGLYSLAYVLGMAIPLFVIAFFIDKTNIAEKLGIFKKHISYSLAKKSINITAADMVSGTTFFLMGALILYLAWADRLAMGGGEYQITINVYLAKLTNFVNQYLGQIPAIVWVITIIAVLLLIIKMVLKRVR</sequence>
<dbReference type="AlphaFoldDB" id="A0A1G2E4M6"/>
<keyword evidence="3 6" id="KW-0812">Transmembrane</keyword>
<accession>A0A1G2E4M6</accession>
<evidence type="ECO:0000313" key="9">
    <source>
        <dbReference type="Proteomes" id="UP000178721"/>
    </source>
</evidence>
<dbReference type="GO" id="GO:0017004">
    <property type="term" value="P:cytochrome complex assembly"/>
    <property type="evidence" value="ECO:0007669"/>
    <property type="project" value="InterPro"/>
</dbReference>
<evidence type="ECO:0000256" key="4">
    <source>
        <dbReference type="ARBA" id="ARBA00022989"/>
    </source>
</evidence>
<evidence type="ECO:0000259" key="7">
    <source>
        <dbReference type="Pfam" id="PF02683"/>
    </source>
</evidence>
<protein>
    <recommendedName>
        <fullName evidence="7">Cytochrome C biogenesis protein transmembrane domain-containing protein</fullName>
    </recommendedName>
</protein>
<dbReference type="InterPro" id="IPR051790">
    <property type="entry name" value="Cytochrome_c-biogenesis_DsbD"/>
</dbReference>
<dbReference type="Pfam" id="PF02683">
    <property type="entry name" value="DsbD_TM"/>
    <property type="match status" value="1"/>
</dbReference>
<gene>
    <name evidence="8" type="ORF">A2654_00360</name>
</gene>
<evidence type="ECO:0000313" key="8">
    <source>
        <dbReference type="EMBL" id="OGZ20612.1"/>
    </source>
</evidence>
<comment type="similarity">
    <text evidence="2">Belongs to the DsbD family.</text>
</comment>
<comment type="subcellular location">
    <subcellularLocation>
        <location evidence="1">Membrane</location>
        <topology evidence="1">Multi-pass membrane protein</topology>
    </subcellularLocation>
</comment>
<name>A0A1G2E4M6_9BACT</name>
<feature type="transmembrane region" description="Helical" evidence="6">
    <location>
        <begin position="155"/>
        <end position="175"/>
    </location>
</feature>
<feature type="transmembrane region" description="Helical" evidence="6">
    <location>
        <begin position="204"/>
        <end position="225"/>
    </location>
</feature>
<evidence type="ECO:0000256" key="1">
    <source>
        <dbReference type="ARBA" id="ARBA00004141"/>
    </source>
</evidence>
<dbReference type="GO" id="GO:0016020">
    <property type="term" value="C:membrane"/>
    <property type="evidence" value="ECO:0007669"/>
    <property type="project" value="UniProtKB-SubCell"/>
</dbReference>
<evidence type="ECO:0000256" key="3">
    <source>
        <dbReference type="ARBA" id="ARBA00022692"/>
    </source>
</evidence>
<reference evidence="8 9" key="1">
    <citation type="journal article" date="2016" name="Nat. Commun.">
        <title>Thousands of microbial genomes shed light on interconnected biogeochemical processes in an aquifer system.</title>
        <authorList>
            <person name="Anantharaman K."/>
            <person name="Brown C.T."/>
            <person name="Hug L.A."/>
            <person name="Sharon I."/>
            <person name="Castelle C.J."/>
            <person name="Probst A.J."/>
            <person name="Thomas B.C."/>
            <person name="Singh A."/>
            <person name="Wilkins M.J."/>
            <person name="Karaoz U."/>
            <person name="Brodie E.L."/>
            <person name="Williams K.H."/>
            <person name="Hubbard S.S."/>
            <person name="Banfield J.F."/>
        </authorList>
    </citation>
    <scope>NUCLEOTIDE SEQUENCE [LARGE SCALE GENOMIC DNA]</scope>
</reference>
<feature type="transmembrane region" description="Helical" evidence="6">
    <location>
        <begin position="260"/>
        <end position="279"/>
    </location>
</feature>
<evidence type="ECO:0000256" key="2">
    <source>
        <dbReference type="ARBA" id="ARBA00006143"/>
    </source>
</evidence>
<feature type="transmembrane region" description="Helical" evidence="6">
    <location>
        <begin position="6"/>
        <end position="32"/>
    </location>
</feature>
<keyword evidence="4 6" id="KW-1133">Transmembrane helix</keyword>